<evidence type="ECO:0000313" key="2">
    <source>
        <dbReference type="EMBL" id="GHO60412.1"/>
    </source>
</evidence>
<dbReference type="Proteomes" id="UP000654345">
    <property type="component" value="Unassembled WGS sequence"/>
</dbReference>
<organism evidence="2 3">
    <name type="scientific">Ktedonobacter robiniae</name>
    <dbReference type="NCBI Taxonomy" id="2778365"/>
    <lineage>
        <taxon>Bacteria</taxon>
        <taxon>Bacillati</taxon>
        <taxon>Chloroflexota</taxon>
        <taxon>Ktedonobacteria</taxon>
        <taxon>Ktedonobacterales</taxon>
        <taxon>Ktedonobacteraceae</taxon>
        <taxon>Ktedonobacter</taxon>
    </lineage>
</organism>
<name>A0ABQ3V622_9CHLR</name>
<dbReference type="EMBL" id="BNJG01000005">
    <property type="protein sequence ID" value="GHO60412.1"/>
    <property type="molecule type" value="Genomic_DNA"/>
</dbReference>
<protein>
    <submittedName>
        <fullName evidence="2">Uncharacterized protein</fullName>
    </submittedName>
</protein>
<sequence length="52" mass="5538">MSSQNLLRLSGIALLIGGPVSIIFDVPNIFPSQGNDAPLPYAAIFGLRRAVR</sequence>
<evidence type="ECO:0000256" key="1">
    <source>
        <dbReference type="SAM" id="Phobius"/>
    </source>
</evidence>
<proteinExistence type="predicted"/>
<keyword evidence="1" id="KW-1133">Transmembrane helix</keyword>
<keyword evidence="1" id="KW-0812">Transmembrane</keyword>
<evidence type="ECO:0000313" key="3">
    <source>
        <dbReference type="Proteomes" id="UP000654345"/>
    </source>
</evidence>
<comment type="caution">
    <text evidence="2">The sequence shown here is derived from an EMBL/GenBank/DDBJ whole genome shotgun (WGS) entry which is preliminary data.</text>
</comment>
<keyword evidence="1" id="KW-0472">Membrane</keyword>
<dbReference type="RefSeq" id="WP_201376532.1">
    <property type="nucleotide sequence ID" value="NZ_BNJG01000005.1"/>
</dbReference>
<reference evidence="2 3" key="1">
    <citation type="journal article" date="2021" name="Int. J. Syst. Evol. Microbiol.">
        <title>Reticulibacter mediterranei gen. nov., sp. nov., within the new family Reticulibacteraceae fam. nov., and Ktedonospora formicarum gen. nov., sp. nov., Ktedonobacter robiniae sp. nov., Dictyobacter formicarum sp. nov. and Dictyobacter arantiisoli sp. nov., belonging to the class Ktedonobacteria.</title>
        <authorList>
            <person name="Yabe S."/>
            <person name="Zheng Y."/>
            <person name="Wang C.M."/>
            <person name="Sakai Y."/>
            <person name="Abe K."/>
            <person name="Yokota A."/>
            <person name="Donadio S."/>
            <person name="Cavaletti L."/>
            <person name="Monciardini P."/>
        </authorList>
    </citation>
    <scope>NUCLEOTIDE SEQUENCE [LARGE SCALE GENOMIC DNA]</scope>
    <source>
        <strain evidence="2 3">SOSP1-30</strain>
    </source>
</reference>
<accession>A0ABQ3V622</accession>
<keyword evidence="3" id="KW-1185">Reference proteome</keyword>
<feature type="transmembrane region" description="Helical" evidence="1">
    <location>
        <begin position="12"/>
        <end position="30"/>
    </location>
</feature>
<gene>
    <name evidence="2" type="ORF">KSB_88870</name>
</gene>